<feature type="non-terminal residue" evidence="3">
    <location>
        <position position="167"/>
    </location>
</feature>
<keyword evidence="2" id="KW-0449">Lipoprotein</keyword>
<reference evidence="3" key="1">
    <citation type="submission" date="2023-10" db="EMBL/GenBank/DDBJ databases">
        <title>Genome assembly of Pristionchus species.</title>
        <authorList>
            <person name="Yoshida K."/>
            <person name="Sommer R.J."/>
        </authorList>
    </citation>
    <scope>NUCLEOTIDE SEQUENCE</scope>
    <source>
        <strain evidence="3">RS5133</strain>
    </source>
</reference>
<keyword evidence="2" id="KW-0106">Calcium</keyword>
<evidence type="ECO:0000313" key="3">
    <source>
        <dbReference type="EMBL" id="GMT26831.1"/>
    </source>
</evidence>
<comment type="cofactor">
    <cofactor evidence="2">
        <name>Ca(2+)</name>
        <dbReference type="ChEBI" id="CHEBI:29108"/>
    </cofactor>
</comment>
<dbReference type="PANTHER" id="PTHR23248:SF9">
    <property type="entry name" value="PHOSPHOLIPID SCRAMBLASE"/>
    <property type="match status" value="1"/>
</dbReference>
<evidence type="ECO:0000256" key="2">
    <source>
        <dbReference type="RuleBase" id="RU363116"/>
    </source>
</evidence>
<protein>
    <recommendedName>
        <fullName evidence="2">Phospholipid scramblase</fullName>
    </recommendedName>
</protein>
<dbReference type="Proteomes" id="UP001432322">
    <property type="component" value="Unassembled WGS sequence"/>
</dbReference>
<evidence type="ECO:0000256" key="1">
    <source>
        <dbReference type="ARBA" id="ARBA00005350"/>
    </source>
</evidence>
<dbReference type="InterPro" id="IPR005552">
    <property type="entry name" value="Scramblase"/>
</dbReference>
<comment type="function">
    <text evidence="2">May mediate accelerated ATP-independent bidirectional transbilayer migration of phospholipids upon binding calcium ions that results in a loss of phospholipid asymmetry in the plasma membrane.</text>
</comment>
<dbReference type="Pfam" id="PF03803">
    <property type="entry name" value="Scramblase"/>
    <property type="match status" value="1"/>
</dbReference>
<comment type="caution">
    <text evidence="3">The sequence shown here is derived from an EMBL/GenBank/DDBJ whole genome shotgun (WGS) entry which is preliminary data.</text>
</comment>
<comment type="similarity">
    <text evidence="1 2">Belongs to the phospholipid scramblase family.</text>
</comment>
<dbReference type="GO" id="GO:0017128">
    <property type="term" value="F:phospholipid scramblase activity"/>
    <property type="evidence" value="ECO:0007669"/>
    <property type="project" value="InterPro"/>
</dbReference>
<accession>A0AAV5W4T9</accession>
<sequence>MHPVTLQPGAPIPHTAWMNKPSITITDIPAGLEYLVNIDYVRIRQLVEFIEIATSFYLPNRYVVENNRGEQIYVTTEQPNSLRSQIKGPLRGYKFDMYDKFSRLAFRVERPDNPSCLLCSCVCGCCSNGVMSIVESPVGTLAGVLLSKASPCSSSIAIRDGDGKQML</sequence>
<dbReference type="GO" id="GO:0005886">
    <property type="term" value="C:plasma membrane"/>
    <property type="evidence" value="ECO:0007669"/>
    <property type="project" value="TreeGrafter"/>
</dbReference>
<dbReference type="PANTHER" id="PTHR23248">
    <property type="entry name" value="PHOSPHOLIPID SCRAMBLASE-RELATED"/>
    <property type="match status" value="1"/>
</dbReference>
<keyword evidence="4" id="KW-1185">Reference proteome</keyword>
<dbReference type="EMBL" id="BTSY01000005">
    <property type="protein sequence ID" value="GMT26831.1"/>
    <property type="molecule type" value="Genomic_DNA"/>
</dbReference>
<evidence type="ECO:0000313" key="4">
    <source>
        <dbReference type="Proteomes" id="UP001432322"/>
    </source>
</evidence>
<organism evidence="3 4">
    <name type="scientific">Pristionchus fissidentatus</name>
    <dbReference type="NCBI Taxonomy" id="1538716"/>
    <lineage>
        <taxon>Eukaryota</taxon>
        <taxon>Metazoa</taxon>
        <taxon>Ecdysozoa</taxon>
        <taxon>Nematoda</taxon>
        <taxon>Chromadorea</taxon>
        <taxon>Rhabditida</taxon>
        <taxon>Rhabditina</taxon>
        <taxon>Diplogasteromorpha</taxon>
        <taxon>Diplogasteroidea</taxon>
        <taxon>Neodiplogasteridae</taxon>
        <taxon>Pristionchus</taxon>
    </lineage>
</organism>
<name>A0AAV5W4T9_9BILA</name>
<gene>
    <name evidence="3" type="ORF">PFISCL1PPCAC_18128</name>
</gene>
<dbReference type="AlphaFoldDB" id="A0AAV5W4T9"/>
<keyword evidence="2" id="KW-0564">Palmitate</keyword>
<proteinExistence type="inferred from homology"/>